<keyword evidence="3" id="KW-0963">Cytoplasm</keyword>
<keyword evidence="6" id="KW-1185">Reference proteome</keyword>
<dbReference type="Pfam" id="PF02685">
    <property type="entry name" value="Glucokinase"/>
    <property type="match status" value="1"/>
</dbReference>
<reference evidence="5 6" key="1">
    <citation type="submission" date="2017-06" db="EMBL/GenBank/DDBJ databases">
        <title>Complete genome sequence of Nitrospirillum amazonense strain CBAmC, an endophytic nitrogen-fixing and plant growth-promoting bacterium, isolated from sugarcane.</title>
        <authorList>
            <person name="Schwab S."/>
            <person name="dos Santos Teixeira K.R."/>
            <person name="Simoes Araujo J.L."/>
            <person name="Soares Vidal M."/>
            <person name="Borges de Freitas H.R."/>
            <person name="Rivello Crivelaro A.L."/>
            <person name="Bueno de Camargo Nunes A."/>
            <person name="dos Santos C.M."/>
            <person name="Palmeira da Silva Rosa D."/>
            <person name="da Silva Padilha D."/>
            <person name="da Silva E."/>
            <person name="Araujo Terra L."/>
            <person name="Soares Mendes V."/>
            <person name="Farinelli L."/>
            <person name="Magalhaes Cruz L."/>
            <person name="Baldani J.I."/>
        </authorList>
    </citation>
    <scope>NUCLEOTIDE SEQUENCE [LARGE SCALE GENOMIC DNA]</scope>
    <source>
        <strain evidence="5 6">CBAmC</strain>
    </source>
</reference>
<gene>
    <name evidence="3" type="primary">glk</name>
    <name evidence="5" type="ORF">Y958_09835</name>
</gene>
<protein>
    <recommendedName>
        <fullName evidence="3">Glucokinase</fullName>
        <ecNumber evidence="3">2.7.1.2</ecNumber>
    </recommendedName>
    <alternativeName>
        <fullName evidence="3">Glucose kinase</fullName>
    </alternativeName>
</protein>
<evidence type="ECO:0000256" key="1">
    <source>
        <dbReference type="ARBA" id="ARBA00022679"/>
    </source>
</evidence>
<keyword evidence="3" id="KW-0547">Nucleotide-binding</keyword>
<dbReference type="PANTHER" id="PTHR47690:SF1">
    <property type="entry name" value="GLUCOKINASE"/>
    <property type="match status" value="1"/>
</dbReference>
<dbReference type="GO" id="GO:0005536">
    <property type="term" value="F:D-glucose binding"/>
    <property type="evidence" value="ECO:0007669"/>
    <property type="project" value="InterPro"/>
</dbReference>
<keyword evidence="3" id="KW-0067">ATP-binding</keyword>
<name>A0A248JRE5_9PROT</name>
<dbReference type="Gene3D" id="3.40.367.20">
    <property type="match status" value="1"/>
</dbReference>
<sequence>MQGLSLLADIGGTNARFALSESSETAPHDAHAASISGVRILPCADYPSLEAAAEAYLALEAPGARPKQAAIALAGPVTGDRIRMTNLPWEFSIDGVRRSLSLDRLEVVNDFTAVALSIPALGPDDRAQVGDGAPVADAPIAVLGPGSGLGVSSLIPRKRSNGQPGWTALATEGGHVTMAPVNDRESAILAVLRKQFDHVSAERVLSGPGLVNLYEAVCLADGKEPARLTAAQVTAAATTHAGDPACIEALETFCGMLGTVAGNLALSIGARGGVYIAGGIAPRILSFFTHSRFRKRFVEKGRMRDYLGPIPTYVVTHPLPAFLGLTAKLDG</sequence>
<dbReference type="EC" id="2.7.1.2" evidence="3"/>
<feature type="binding site" evidence="3">
    <location>
        <begin position="8"/>
        <end position="13"/>
    </location>
    <ligand>
        <name>ATP</name>
        <dbReference type="ChEBI" id="CHEBI:30616"/>
    </ligand>
</feature>
<keyword evidence="1 3" id="KW-0808">Transferase</keyword>
<evidence type="ECO:0000256" key="4">
    <source>
        <dbReference type="RuleBase" id="RU004046"/>
    </source>
</evidence>
<dbReference type="NCBIfam" id="TIGR00749">
    <property type="entry name" value="glk"/>
    <property type="match status" value="1"/>
</dbReference>
<dbReference type="InterPro" id="IPR043129">
    <property type="entry name" value="ATPase_NBD"/>
</dbReference>
<dbReference type="GO" id="GO:0005524">
    <property type="term" value="F:ATP binding"/>
    <property type="evidence" value="ECO:0007669"/>
    <property type="project" value="UniProtKB-UniRule"/>
</dbReference>
<dbReference type="PANTHER" id="PTHR47690">
    <property type="entry name" value="GLUCOKINASE"/>
    <property type="match status" value="1"/>
</dbReference>
<dbReference type="NCBIfam" id="NF001416">
    <property type="entry name" value="PRK00292.1-3"/>
    <property type="match status" value="1"/>
</dbReference>
<evidence type="ECO:0000313" key="5">
    <source>
        <dbReference type="EMBL" id="ASG21090.1"/>
    </source>
</evidence>
<dbReference type="SUPFAM" id="SSF53067">
    <property type="entry name" value="Actin-like ATPase domain"/>
    <property type="match status" value="1"/>
</dbReference>
<keyword evidence="3" id="KW-0324">Glycolysis</keyword>
<evidence type="ECO:0000256" key="3">
    <source>
        <dbReference type="HAMAP-Rule" id="MF_00524"/>
    </source>
</evidence>
<comment type="subcellular location">
    <subcellularLocation>
        <location evidence="3">Cytoplasm</location>
    </subcellularLocation>
</comment>
<comment type="catalytic activity">
    <reaction evidence="3">
        <text>D-glucose + ATP = D-glucose 6-phosphate + ADP + H(+)</text>
        <dbReference type="Rhea" id="RHEA:17825"/>
        <dbReference type="ChEBI" id="CHEBI:4167"/>
        <dbReference type="ChEBI" id="CHEBI:15378"/>
        <dbReference type="ChEBI" id="CHEBI:30616"/>
        <dbReference type="ChEBI" id="CHEBI:61548"/>
        <dbReference type="ChEBI" id="CHEBI:456216"/>
        <dbReference type="EC" id="2.7.1.2"/>
    </reaction>
</comment>
<dbReference type="AlphaFoldDB" id="A0A248JRE5"/>
<dbReference type="InterPro" id="IPR050201">
    <property type="entry name" value="Bacterial_glucokinase"/>
</dbReference>
<dbReference type="NCBIfam" id="NF009073">
    <property type="entry name" value="PRK12408.1"/>
    <property type="match status" value="1"/>
</dbReference>
<dbReference type="Proteomes" id="UP000197153">
    <property type="component" value="Chromosome 1"/>
</dbReference>
<dbReference type="GO" id="GO:0004340">
    <property type="term" value="F:glucokinase activity"/>
    <property type="evidence" value="ECO:0007669"/>
    <property type="project" value="UniProtKB-UniRule"/>
</dbReference>
<dbReference type="CDD" id="cd24008">
    <property type="entry name" value="ASKHA_NBD_GLK"/>
    <property type="match status" value="1"/>
</dbReference>
<comment type="similarity">
    <text evidence="3 4">Belongs to the bacterial glucokinase family.</text>
</comment>
<organism evidence="5 6">
    <name type="scientific">Nitrospirillum viridazoti CBAmc</name>
    <dbReference type="NCBI Taxonomy" id="1441467"/>
    <lineage>
        <taxon>Bacteria</taxon>
        <taxon>Pseudomonadati</taxon>
        <taxon>Pseudomonadota</taxon>
        <taxon>Alphaproteobacteria</taxon>
        <taxon>Rhodospirillales</taxon>
        <taxon>Azospirillaceae</taxon>
        <taxon>Nitrospirillum</taxon>
        <taxon>Nitrospirillum viridazoti</taxon>
    </lineage>
</organism>
<keyword evidence="2 3" id="KW-0418">Kinase</keyword>
<dbReference type="InterPro" id="IPR003836">
    <property type="entry name" value="Glucokinase"/>
</dbReference>
<evidence type="ECO:0000313" key="6">
    <source>
        <dbReference type="Proteomes" id="UP000197153"/>
    </source>
</evidence>
<dbReference type="EMBL" id="CP022110">
    <property type="protein sequence ID" value="ASG21090.1"/>
    <property type="molecule type" value="Genomic_DNA"/>
</dbReference>
<dbReference type="GO" id="GO:0006096">
    <property type="term" value="P:glycolytic process"/>
    <property type="evidence" value="ECO:0007669"/>
    <property type="project" value="UniProtKB-UniRule"/>
</dbReference>
<evidence type="ECO:0000256" key="2">
    <source>
        <dbReference type="ARBA" id="ARBA00022777"/>
    </source>
</evidence>
<dbReference type="KEGG" id="nao:Y958_09835"/>
<accession>A0A248JRE5</accession>
<dbReference type="RefSeq" id="WP_088871837.1">
    <property type="nucleotide sequence ID" value="NZ_CP022110.1"/>
</dbReference>
<proteinExistence type="inferred from homology"/>
<dbReference type="Gene3D" id="3.30.420.40">
    <property type="match status" value="1"/>
</dbReference>
<dbReference type="GO" id="GO:0005829">
    <property type="term" value="C:cytosol"/>
    <property type="evidence" value="ECO:0007669"/>
    <property type="project" value="TreeGrafter"/>
</dbReference>
<dbReference type="HAMAP" id="MF_00524">
    <property type="entry name" value="Glucokinase"/>
    <property type="match status" value="1"/>
</dbReference>